<dbReference type="AlphaFoldDB" id="A0A9P4LZD6"/>
<evidence type="ECO:0008006" key="4">
    <source>
        <dbReference type="Google" id="ProtNLM"/>
    </source>
</evidence>
<gene>
    <name evidence="2" type="ORF">K490DRAFT_12870</name>
</gene>
<dbReference type="EMBL" id="ML978718">
    <property type="protein sequence ID" value="KAF2088006.1"/>
    <property type="molecule type" value="Genomic_DNA"/>
</dbReference>
<proteinExistence type="predicted"/>
<name>A0A9P4LZD6_9PEZI</name>
<evidence type="ECO:0000313" key="2">
    <source>
        <dbReference type="EMBL" id="KAF2088006.1"/>
    </source>
</evidence>
<accession>A0A9P4LZD6</accession>
<evidence type="ECO:0000313" key="3">
    <source>
        <dbReference type="Proteomes" id="UP000799776"/>
    </source>
</evidence>
<feature type="compositionally biased region" description="Pro residues" evidence="1">
    <location>
        <begin position="352"/>
        <end position="361"/>
    </location>
</feature>
<dbReference type="Proteomes" id="UP000799776">
    <property type="component" value="Unassembled WGS sequence"/>
</dbReference>
<comment type="caution">
    <text evidence="2">The sequence shown here is derived from an EMBL/GenBank/DDBJ whole genome shotgun (WGS) entry which is preliminary data.</text>
</comment>
<dbReference type="OrthoDB" id="5382953at2759"/>
<feature type="non-terminal residue" evidence="2">
    <location>
        <position position="578"/>
    </location>
</feature>
<feature type="compositionally biased region" description="Polar residues" evidence="1">
    <location>
        <begin position="392"/>
        <end position="403"/>
    </location>
</feature>
<evidence type="ECO:0000256" key="1">
    <source>
        <dbReference type="SAM" id="MobiDB-lite"/>
    </source>
</evidence>
<feature type="region of interest" description="Disordered" evidence="1">
    <location>
        <begin position="191"/>
        <end position="243"/>
    </location>
</feature>
<feature type="region of interest" description="Disordered" evidence="1">
    <location>
        <begin position="349"/>
        <end position="492"/>
    </location>
</feature>
<keyword evidence="3" id="KW-1185">Reference proteome</keyword>
<organism evidence="2 3">
    <name type="scientific">Saccharata proteae CBS 121410</name>
    <dbReference type="NCBI Taxonomy" id="1314787"/>
    <lineage>
        <taxon>Eukaryota</taxon>
        <taxon>Fungi</taxon>
        <taxon>Dikarya</taxon>
        <taxon>Ascomycota</taxon>
        <taxon>Pezizomycotina</taxon>
        <taxon>Dothideomycetes</taxon>
        <taxon>Dothideomycetes incertae sedis</taxon>
        <taxon>Botryosphaeriales</taxon>
        <taxon>Saccharataceae</taxon>
        <taxon>Saccharata</taxon>
    </lineage>
</organism>
<feature type="compositionally biased region" description="Polar residues" evidence="1">
    <location>
        <begin position="201"/>
        <end position="215"/>
    </location>
</feature>
<reference evidence="2" key="1">
    <citation type="journal article" date="2020" name="Stud. Mycol.">
        <title>101 Dothideomycetes genomes: a test case for predicting lifestyles and emergence of pathogens.</title>
        <authorList>
            <person name="Haridas S."/>
            <person name="Albert R."/>
            <person name="Binder M."/>
            <person name="Bloem J."/>
            <person name="Labutti K."/>
            <person name="Salamov A."/>
            <person name="Andreopoulos B."/>
            <person name="Baker S."/>
            <person name="Barry K."/>
            <person name="Bills G."/>
            <person name="Bluhm B."/>
            <person name="Cannon C."/>
            <person name="Castanera R."/>
            <person name="Culley D."/>
            <person name="Daum C."/>
            <person name="Ezra D."/>
            <person name="Gonzalez J."/>
            <person name="Henrissat B."/>
            <person name="Kuo A."/>
            <person name="Liang C."/>
            <person name="Lipzen A."/>
            <person name="Lutzoni F."/>
            <person name="Magnuson J."/>
            <person name="Mondo S."/>
            <person name="Nolan M."/>
            <person name="Ohm R."/>
            <person name="Pangilinan J."/>
            <person name="Park H.-J."/>
            <person name="Ramirez L."/>
            <person name="Alfaro M."/>
            <person name="Sun H."/>
            <person name="Tritt A."/>
            <person name="Yoshinaga Y."/>
            <person name="Zwiers L.-H."/>
            <person name="Turgeon B."/>
            <person name="Goodwin S."/>
            <person name="Spatafora J."/>
            <person name="Crous P."/>
            <person name="Grigoriev I."/>
        </authorList>
    </citation>
    <scope>NUCLEOTIDE SEQUENCE</scope>
    <source>
        <strain evidence="2">CBS 121410</strain>
    </source>
</reference>
<protein>
    <recommendedName>
        <fullName evidence="4">DNA (cytosine-5)-methyltransferase 1 replication foci domain-containing protein</fullName>
    </recommendedName>
</protein>
<sequence>MSVPENEVLKPRNRLVRDEDQWAEINLINADVRDATTGAPANLLHADPLQPVHITGNLRLERGQRHLLRGRTLPTPSTRLELSNVTKYAYGQCEDGEIVFWAAGDAGWFKISPSRAYKETYDGMVEAIEILYFLADVYKGWSKISAPARTTEGILKAFAKKYPRRYADKEAAANTFPDDYDAMLRKMMGKPARAPKGKSRATGSRSTESQTSGRTPENDASKKKPGKPAASTGSTTSNGLPKKDNNWWESKVIWEMMQISESQGLFQSDGISVEACAKIMVRKYEVDGEILAEDYIRAHSSNLVYMMTHKRKPASEFWTSQPVFTELSSTQLSPSALRKVSDLRVRRRRVPLPDPSPPPPHQFSDSSSEEDIHAIRRRANKGKSSVLRPKSNKFSGKGTTRSGKSYLRSSGEEDSDSDNPGVTSPSKRKTSPEAGDAGRRKKSASRSQMRPAGGATMSPPDSDDDEEDEKPPSFPLQFKEGRSNAAETPASKYTPRIVSESVASFEANSPGDVWRCSFDGCAHKVYGASGEEAQVLIQEHCDEHDERRKAQIDLVRLEEGRSQLPVSNLIKRIREMAE</sequence>